<accession>A0A543A8C4</accession>
<reference evidence="2 3" key="1">
    <citation type="submission" date="2019-06" db="EMBL/GenBank/DDBJ databases">
        <title>Sequencing the genomes of 1000 actinobacteria strains.</title>
        <authorList>
            <person name="Klenk H.-P."/>
        </authorList>
    </citation>
    <scope>NUCLEOTIDE SEQUENCE [LARGE SCALE GENOMIC DNA]</scope>
    <source>
        <strain evidence="2 3">DSM 25218</strain>
    </source>
</reference>
<keyword evidence="3" id="KW-1185">Reference proteome</keyword>
<feature type="domain" description="DUF6879" evidence="1">
    <location>
        <begin position="3"/>
        <end position="171"/>
    </location>
</feature>
<comment type="caution">
    <text evidence="2">The sequence shown here is derived from an EMBL/GenBank/DDBJ whole genome shotgun (WGS) entry which is preliminary data.</text>
</comment>
<proteinExistence type="predicted"/>
<dbReference type="OrthoDB" id="3821358at2"/>
<evidence type="ECO:0000313" key="2">
    <source>
        <dbReference type="EMBL" id="TQL68851.1"/>
    </source>
</evidence>
<organism evidence="2 3">
    <name type="scientific">Nocardioides albertanoniae</name>
    <dbReference type="NCBI Taxonomy" id="1175486"/>
    <lineage>
        <taxon>Bacteria</taxon>
        <taxon>Bacillati</taxon>
        <taxon>Actinomycetota</taxon>
        <taxon>Actinomycetes</taxon>
        <taxon>Propionibacteriales</taxon>
        <taxon>Nocardioidaceae</taxon>
        <taxon>Nocardioides</taxon>
    </lineage>
</organism>
<dbReference type="Pfam" id="PF21806">
    <property type="entry name" value="DUF6879"/>
    <property type="match status" value="1"/>
</dbReference>
<dbReference type="RefSeq" id="WP_141780785.1">
    <property type="nucleotide sequence ID" value="NZ_VFOV01000001.1"/>
</dbReference>
<protein>
    <recommendedName>
        <fullName evidence="1">DUF6879 domain-containing protein</fullName>
    </recommendedName>
</protein>
<dbReference type="Proteomes" id="UP000320209">
    <property type="component" value="Unassembled WGS sequence"/>
</dbReference>
<dbReference type="EMBL" id="VFOV01000001">
    <property type="protein sequence ID" value="TQL68851.1"/>
    <property type="molecule type" value="Genomic_DNA"/>
</dbReference>
<gene>
    <name evidence="2" type="ORF">FB381_2750</name>
</gene>
<name>A0A543A8C4_9ACTN</name>
<sequence length="175" mass="19976">MADLGSAFQNLTTSWFRLETLQAYDVKEEHESFAEFLRTGRLDSPGDVGWREMIAGHVAAGRSLQRVHVVEVPLTDYVRYEIAEYVRNHEAGEDIRLLSVPAGDWPEDLPQGTDFWLLDDGQPSQSAWAMDYDNEGRFLGVKEVQDPDLIDTYRKWRDTALGLSVPLNGYRRKDA</sequence>
<evidence type="ECO:0000259" key="1">
    <source>
        <dbReference type="Pfam" id="PF21806"/>
    </source>
</evidence>
<dbReference type="AlphaFoldDB" id="A0A543A8C4"/>
<dbReference type="InterPro" id="IPR049244">
    <property type="entry name" value="DUF6879"/>
</dbReference>
<evidence type="ECO:0000313" key="3">
    <source>
        <dbReference type="Proteomes" id="UP000320209"/>
    </source>
</evidence>